<dbReference type="Proteomes" id="UP000027581">
    <property type="component" value="Unassembled WGS sequence"/>
</dbReference>
<dbReference type="VEuPathDB" id="PlasmoDB:PRCDC_0045400"/>
<organism evidence="2 3">
    <name type="scientific">Plasmodium reichenowi</name>
    <dbReference type="NCBI Taxonomy" id="5854"/>
    <lineage>
        <taxon>Eukaryota</taxon>
        <taxon>Sar</taxon>
        <taxon>Alveolata</taxon>
        <taxon>Apicomplexa</taxon>
        <taxon>Aconoidasida</taxon>
        <taxon>Haemosporida</taxon>
        <taxon>Plasmodiidae</taxon>
        <taxon>Plasmodium</taxon>
        <taxon>Plasmodium (Laverania)</taxon>
    </lineage>
</organism>
<evidence type="ECO:0000313" key="3">
    <source>
        <dbReference type="Proteomes" id="UP000027581"/>
    </source>
</evidence>
<dbReference type="SUPFAM" id="SSF46565">
    <property type="entry name" value="Chaperone J-domain"/>
    <property type="match status" value="1"/>
</dbReference>
<protein>
    <submittedName>
        <fullName evidence="2">RESA-like protein with DnaJ domain, putative</fullName>
    </submittedName>
</protein>
<dbReference type="EMBL" id="HG810520">
    <property type="protein sequence ID" value="CDO61820.1"/>
    <property type="molecule type" value="Genomic_DNA"/>
</dbReference>
<dbReference type="InterPro" id="IPR036869">
    <property type="entry name" value="J_dom_sf"/>
</dbReference>
<sequence>MIRNNYSFNNNNNYNKTHSSSEEYILDDKKIHDNKKRKNMKKSYEILYEKKDSDLNEIEKKFYNLSLKYYPKMN</sequence>
<gene>
    <name evidence="2" type="ORF">PRCDC_0045400</name>
</gene>
<accession>A0A060RM94</accession>
<reference evidence="2" key="1">
    <citation type="submission" date="2014-01" db="EMBL/GenBank/DDBJ databases">
        <authorList>
            <person name="Aslett M."/>
        </authorList>
    </citation>
    <scope>NUCLEOTIDE SEQUENCE</scope>
    <source>
        <strain evidence="2">CDC</strain>
    </source>
</reference>
<keyword evidence="3" id="KW-1185">Reference proteome</keyword>
<feature type="compositionally biased region" description="Low complexity" evidence="1">
    <location>
        <begin position="1"/>
        <end position="15"/>
    </location>
</feature>
<name>A0A060RM94_PLARE</name>
<reference evidence="2" key="2">
    <citation type="submission" date="2014-05" db="EMBL/GenBank/DDBJ databases">
        <title>The genome sequences of chimpanzee malaria parasites reveal the path to human adaptation.</title>
        <authorList>
            <person name="Otto T.D."/>
            <person name="Rayner J.C."/>
            <person name="Boehme U."/>
            <person name="Pain A."/>
            <person name="Spottiswoode N."/>
            <person name="Sanders M."/>
            <person name="Quail M."/>
            <person name="Ollomo B."/>
            <person name="Renaud F."/>
            <person name="Thomas A.W."/>
            <person name="Prugnolle F."/>
            <person name="Conway D.J."/>
            <person name="Newbold C."/>
            <person name="Berriman M."/>
        </authorList>
    </citation>
    <scope>NUCLEOTIDE SEQUENCE [LARGE SCALE GENOMIC DNA]</scope>
    <source>
        <strain evidence="2">CDC</strain>
    </source>
</reference>
<dbReference type="AlphaFoldDB" id="A0A060RM94"/>
<evidence type="ECO:0000256" key="1">
    <source>
        <dbReference type="SAM" id="MobiDB-lite"/>
    </source>
</evidence>
<feature type="region of interest" description="Disordered" evidence="1">
    <location>
        <begin position="1"/>
        <end position="20"/>
    </location>
</feature>
<proteinExistence type="predicted"/>
<evidence type="ECO:0000313" key="2">
    <source>
        <dbReference type="EMBL" id="CDO61820.1"/>
    </source>
</evidence>